<dbReference type="OrthoDB" id="9798604at2"/>
<comment type="similarity">
    <text evidence="2">Belongs to the GMC oxidoreductase family.</text>
</comment>
<evidence type="ECO:0000313" key="8">
    <source>
        <dbReference type="EMBL" id="AZS37459.1"/>
    </source>
</evidence>
<accession>A0A3Q9J379</accession>
<reference evidence="8 9" key="1">
    <citation type="submission" date="2018-08" db="EMBL/GenBank/DDBJ databases">
        <title>Microbacterium lemovicicum sp. nov., a bacterium isolated from a natural uranium-rich soil.</title>
        <authorList>
            <person name="ORTET P."/>
        </authorList>
    </citation>
    <scope>NUCLEOTIDE SEQUENCE [LARGE SCALE GENOMIC DNA]</scope>
    <source>
        <strain evidence="8 9">Viu22</strain>
    </source>
</reference>
<evidence type="ECO:0000259" key="7">
    <source>
        <dbReference type="Pfam" id="PF05199"/>
    </source>
</evidence>
<dbReference type="Proteomes" id="UP000276888">
    <property type="component" value="Chromosome"/>
</dbReference>
<dbReference type="Pfam" id="PF00732">
    <property type="entry name" value="GMC_oxred_N"/>
    <property type="match status" value="1"/>
</dbReference>
<evidence type="ECO:0000259" key="6">
    <source>
        <dbReference type="Pfam" id="PF00732"/>
    </source>
</evidence>
<evidence type="ECO:0000313" key="9">
    <source>
        <dbReference type="Proteomes" id="UP000276888"/>
    </source>
</evidence>
<keyword evidence="5 8" id="KW-0560">Oxidoreductase</keyword>
<dbReference type="EMBL" id="CP031423">
    <property type="protein sequence ID" value="AZS37459.1"/>
    <property type="molecule type" value="Genomic_DNA"/>
</dbReference>
<evidence type="ECO:0000256" key="4">
    <source>
        <dbReference type="ARBA" id="ARBA00022827"/>
    </source>
</evidence>
<dbReference type="AlphaFoldDB" id="A0A3Q9J379"/>
<keyword evidence="3" id="KW-0285">Flavoprotein</keyword>
<dbReference type="PANTHER" id="PTHR42784">
    <property type="entry name" value="PYRANOSE 2-OXIDASE"/>
    <property type="match status" value="1"/>
</dbReference>
<keyword evidence="9" id="KW-1185">Reference proteome</keyword>
<dbReference type="KEGG" id="mlv:CVS47_02096"/>
<dbReference type="RefSeq" id="WP_127096010.1">
    <property type="nucleotide sequence ID" value="NZ_CP031423.1"/>
</dbReference>
<dbReference type="Gene3D" id="3.50.50.60">
    <property type="entry name" value="FAD/NAD(P)-binding domain"/>
    <property type="match status" value="2"/>
</dbReference>
<dbReference type="InterPro" id="IPR051473">
    <property type="entry name" value="P2Ox-like"/>
</dbReference>
<keyword evidence="4" id="KW-0274">FAD</keyword>
<protein>
    <submittedName>
        <fullName evidence="8">5-(Hydroxymethyl)furfural oxidase</fullName>
        <ecNumber evidence="8">1.1.3.47</ecNumber>
    </submittedName>
</protein>
<sequence length="522" mass="55623">MSEPTVVVVGSGPIGAAYARVLVESVPGAKVVMFEAGPQLTAIPGESVRNIADPAEKKHAREISQGPQAGSLRESLGLPAGVAVEGMFTAREGTHLIDFGGEGSGHASSFPAAAASTNVGGMGAHWTCATPSPQFSERIPFIDDAEWDDLLTEAKKLLHVSSAAFADSAVGAGIRSLLEDEFRDELPEGYGPSTLPVAGDPQPDGSMRWAGSDVVLGPLIDPEAPESARFELHDLSLVTRVEVEDGRATGVTVEDLRTRETRFVPADLVVVAADAFRTPQLLWASGVRPTALGHYLTEHPVVISTVKVDADLIEQYATEADLDAEIARRSINPVDPVAAVNRIPFSEPNHPFSLQVMYAENPPFPLPADHPDADNRWGYVNMGYGTRKQPRFEDAVTFDDDEPDYRGFPNMTIRYELTENEEREIAAATERLRRAGRAIGKFIAEPRLLPPGSSLHFMGTTRIGVADDGTSVADPWSRVWGVDGLVVGGNGTIPTANTVNPTLMSVAVAVRGARKAAEALGA</sequence>
<evidence type="ECO:0000256" key="3">
    <source>
        <dbReference type="ARBA" id="ARBA00022630"/>
    </source>
</evidence>
<organism evidence="8 9">
    <name type="scientific">Microbacterium lemovicicum</name>
    <dbReference type="NCBI Taxonomy" id="1072463"/>
    <lineage>
        <taxon>Bacteria</taxon>
        <taxon>Bacillati</taxon>
        <taxon>Actinomycetota</taxon>
        <taxon>Actinomycetes</taxon>
        <taxon>Micrococcales</taxon>
        <taxon>Microbacteriaceae</taxon>
        <taxon>Microbacterium</taxon>
    </lineage>
</organism>
<feature type="domain" description="Glucose-methanol-choline oxidoreductase C-terminal" evidence="7">
    <location>
        <begin position="400"/>
        <end position="509"/>
    </location>
</feature>
<gene>
    <name evidence="8" type="ORF">CVS47_02096</name>
</gene>
<dbReference type="SUPFAM" id="SSF51905">
    <property type="entry name" value="FAD/NAD(P)-binding domain"/>
    <property type="match status" value="1"/>
</dbReference>
<dbReference type="InterPro" id="IPR000172">
    <property type="entry name" value="GMC_OxRdtase_N"/>
</dbReference>
<evidence type="ECO:0000256" key="2">
    <source>
        <dbReference type="ARBA" id="ARBA00010790"/>
    </source>
</evidence>
<dbReference type="InterPro" id="IPR007867">
    <property type="entry name" value="GMC_OxRtase_C"/>
</dbReference>
<dbReference type="Pfam" id="PF05199">
    <property type="entry name" value="GMC_oxred_C"/>
    <property type="match status" value="1"/>
</dbReference>
<feature type="domain" description="Glucose-methanol-choline oxidoreductase N-terminal" evidence="6">
    <location>
        <begin position="237"/>
        <end position="301"/>
    </location>
</feature>
<name>A0A3Q9J379_9MICO</name>
<dbReference type="InterPro" id="IPR036188">
    <property type="entry name" value="FAD/NAD-bd_sf"/>
</dbReference>
<dbReference type="EC" id="1.1.3.47" evidence="8"/>
<dbReference type="GO" id="GO:0050660">
    <property type="term" value="F:flavin adenine dinucleotide binding"/>
    <property type="evidence" value="ECO:0007669"/>
    <property type="project" value="InterPro"/>
</dbReference>
<comment type="cofactor">
    <cofactor evidence="1">
        <name>FAD</name>
        <dbReference type="ChEBI" id="CHEBI:57692"/>
    </cofactor>
</comment>
<dbReference type="GO" id="GO:0016614">
    <property type="term" value="F:oxidoreductase activity, acting on CH-OH group of donors"/>
    <property type="evidence" value="ECO:0007669"/>
    <property type="project" value="InterPro"/>
</dbReference>
<evidence type="ECO:0000256" key="5">
    <source>
        <dbReference type="ARBA" id="ARBA00023002"/>
    </source>
</evidence>
<proteinExistence type="inferred from homology"/>
<dbReference type="SUPFAM" id="SSF54373">
    <property type="entry name" value="FAD-linked reductases, C-terminal domain"/>
    <property type="match status" value="1"/>
</dbReference>
<evidence type="ECO:0000256" key="1">
    <source>
        <dbReference type="ARBA" id="ARBA00001974"/>
    </source>
</evidence>
<dbReference type="PANTHER" id="PTHR42784:SF1">
    <property type="entry name" value="PYRANOSE 2-OXIDASE"/>
    <property type="match status" value="1"/>
</dbReference>